<organism evidence="1 2">
    <name type="scientific">Russula ochroleuca</name>
    <dbReference type="NCBI Taxonomy" id="152965"/>
    <lineage>
        <taxon>Eukaryota</taxon>
        <taxon>Fungi</taxon>
        <taxon>Dikarya</taxon>
        <taxon>Basidiomycota</taxon>
        <taxon>Agaricomycotina</taxon>
        <taxon>Agaricomycetes</taxon>
        <taxon>Russulales</taxon>
        <taxon>Russulaceae</taxon>
        <taxon>Russula</taxon>
    </lineage>
</organism>
<keyword evidence="2" id="KW-1185">Reference proteome</keyword>
<evidence type="ECO:0000313" key="1">
    <source>
        <dbReference type="EMBL" id="KAF8481856.1"/>
    </source>
</evidence>
<protein>
    <submittedName>
        <fullName evidence="1">Uncharacterized protein</fullName>
    </submittedName>
</protein>
<dbReference type="AlphaFoldDB" id="A0A9P5TAR4"/>
<sequence length="119" mass="13413">MYEVLDIYNKMDVSNYPVLDMKSIVMYYIPASMNNLEQRIHVNPNTELFDMDKAFVTINYPLDGDMNRMGWSVKDVLDKIAVGEGGKKSIIKCYQSATVLQELSGVPGPSQSQAIELTQ</sequence>
<reference evidence="1" key="2">
    <citation type="journal article" date="2020" name="Nat. Commun.">
        <title>Large-scale genome sequencing of mycorrhizal fungi provides insights into the early evolution of symbiotic traits.</title>
        <authorList>
            <person name="Miyauchi S."/>
            <person name="Kiss E."/>
            <person name="Kuo A."/>
            <person name="Drula E."/>
            <person name="Kohler A."/>
            <person name="Sanchez-Garcia M."/>
            <person name="Morin E."/>
            <person name="Andreopoulos B."/>
            <person name="Barry K.W."/>
            <person name="Bonito G."/>
            <person name="Buee M."/>
            <person name="Carver A."/>
            <person name="Chen C."/>
            <person name="Cichocki N."/>
            <person name="Clum A."/>
            <person name="Culley D."/>
            <person name="Crous P.W."/>
            <person name="Fauchery L."/>
            <person name="Girlanda M."/>
            <person name="Hayes R.D."/>
            <person name="Keri Z."/>
            <person name="LaButti K."/>
            <person name="Lipzen A."/>
            <person name="Lombard V."/>
            <person name="Magnuson J."/>
            <person name="Maillard F."/>
            <person name="Murat C."/>
            <person name="Nolan M."/>
            <person name="Ohm R.A."/>
            <person name="Pangilinan J."/>
            <person name="Pereira M.F."/>
            <person name="Perotto S."/>
            <person name="Peter M."/>
            <person name="Pfister S."/>
            <person name="Riley R."/>
            <person name="Sitrit Y."/>
            <person name="Stielow J.B."/>
            <person name="Szollosi G."/>
            <person name="Zifcakova L."/>
            <person name="Stursova M."/>
            <person name="Spatafora J.W."/>
            <person name="Tedersoo L."/>
            <person name="Vaario L.M."/>
            <person name="Yamada A."/>
            <person name="Yan M."/>
            <person name="Wang P."/>
            <person name="Xu J."/>
            <person name="Bruns T."/>
            <person name="Baldrian P."/>
            <person name="Vilgalys R."/>
            <person name="Dunand C."/>
            <person name="Henrissat B."/>
            <person name="Grigoriev I.V."/>
            <person name="Hibbett D."/>
            <person name="Nagy L.G."/>
            <person name="Martin F.M."/>
        </authorList>
    </citation>
    <scope>NUCLEOTIDE SEQUENCE</scope>
    <source>
        <strain evidence="1">Prilba</strain>
    </source>
</reference>
<evidence type="ECO:0000313" key="2">
    <source>
        <dbReference type="Proteomes" id="UP000759537"/>
    </source>
</evidence>
<reference evidence="1" key="1">
    <citation type="submission" date="2019-10" db="EMBL/GenBank/DDBJ databases">
        <authorList>
            <consortium name="DOE Joint Genome Institute"/>
            <person name="Kuo A."/>
            <person name="Miyauchi S."/>
            <person name="Kiss E."/>
            <person name="Drula E."/>
            <person name="Kohler A."/>
            <person name="Sanchez-Garcia M."/>
            <person name="Andreopoulos B."/>
            <person name="Barry K.W."/>
            <person name="Bonito G."/>
            <person name="Buee M."/>
            <person name="Carver A."/>
            <person name="Chen C."/>
            <person name="Cichocki N."/>
            <person name="Clum A."/>
            <person name="Culley D."/>
            <person name="Crous P.W."/>
            <person name="Fauchery L."/>
            <person name="Girlanda M."/>
            <person name="Hayes R."/>
            <person name="Keri Z."/>
            <person name="LaButti K."/>
            <person name="Lipzen A."/>
            <person name="Lombard V."/>
            <person name="Magnuson J."/>
            <person name="Maillard F."/>
            <person name="Morin E."/>
            <person name="Murat C."/>
            <person name="Nolan M."/>
            <person name="Ohm R."/>
            <person name="Pangilinan J."/>
            <person name="Pereira M."/>
            <person name="Perotto S."/>
            <person name="Peter M."/>
            <person name="Riley R."/>
            <person name="Sitrit Y."/>
            <person name="Stielow B."/>
            <person name="Szollosi G."/>
            <person name="Zifcakova L."/>
            <person name="Stursova M."/>
            <person name="Spatafora J.W."/>
            <person name="Tedersoo L."/>
            <person name="Vaario L.-M."/>
            <person name="Yamada A."/>
            <person name="Yan M."/>
            <person name="Wang P."/>
            <person name="Xu J."/>
            <person name="Bruns T."/>
            <person name="Baldrian P."/>
            <person name="Vilgalys R."/>
            <person name="Henrissat B."/>
            <person name="Grigoriev I.V."/>
            <person name="Hibbett D."/>
            <person name="Nagy L.G."/>
            <person name="Martin F.M."/>
        </authorList>
    </citation>
    <scope>NUCLEOTIDE SEQUENCE</scope>
    <source>
        <strain evidence="1">Prilba</strain>
    </source>
</reference>
<dbReference type="Proteomes" id="UP000759537">
    <property type="component" value="Unassembled WGS sequence"/>
</dbReference>
<name>A0A9P5TAR4_9AGAM</name>
<accession>A0A9P5TAR4</accession>
<proteinExistence type="predicted"/>
<dbReference type="EMBL" id="WHVB01000006">
    <property type="protein sequence ID" value="KAF8481856.1"/>
    <property type="molecule type" value="Genomic_DNA"/>
</dbReference>
<gene>
    <name evidence="1" type="ORF">DFH94DRAFT_681199</name>
</gene>
<dbReference type="OrthoDB" id="5945790at2759"/>
<comment type="caution">
    <text evidence="1">The sequence shown here is derived from an EMBL/GenBank/DDBJ whole genome shotgun (WGS) entry which is preliminary data.</text>
</comment>